<dbReference type="SMART" id="SM00846">
    <property type="entry name" value="Gp_dh_N"/>
    <property type="match status" value="1"/>
</dbReference>
<dbReference type="InterPro" id="IPR036291">
    <property type="entry name" value="NAD(P)-bd_dom_sf"/>
</dbReference>
<keyword evidence="2" id="KW-0560">Oxidoreductase</keyword>
<dbReference type="Gene3D" id="3.40.50.720">
    <property type="entry name" value="NAD(P)-binding Rossmann-like Domain"/>
    <property type="match status" value="1"/>
</dbReference>
<evidence type="ECO:0000256" key="1">
    <source>
        <dbReference type="ARBA" id="ARBA00007406"/>
    </source>
</evidence>
<evidence type="ECO:0000256" key="3">
    <source>
        <dbReference type="ARBA" id="ARBA00047698"/>
    </source>
</evidence>
<gene>
    <name evidence="5" type="ORF">E5288_WYG000545</name>
</gene>
<organism evidence="5 6">
    <name type="scientific">Bos mutus</name>
    <name type="common">wild yak</name>
    <dbReference type="NCBI Taxonomy" id="72004"/>
    <lineage>
        <taxon>Eukaryota</taxon>
        <taxon>Metazoa</taxon>
        <taxon>Chordata</taxon>
        <taxon>Craniata</taxon>
        <taxon>Vertebrata</taxon>
        <taxon>Euteleostomi</taxon>
        <taxon>Mammalia</taxon>
        <taxon>Eutheria</taxon>
        <taxon>Laurasiatheria</taxon>
        <taxon>Artiodactyla</taxon>
        <taxon>Ruminantia</taxon>
        <taxon>Pecora</taxon>
        <taxon>Bovidae</taxon>
        <taxon>Bovinae</taxon>
        <taxon>Bos</taxon>
    </lineage>
</organism>
<feature type="domain" description="Glyceraldehyde 3-phosphate dehydrogenase NAD(P) binding" evidence="4">
    <location>
        <begin position="94"/>
        <end position="153"/>
    </location>
</feature>
<comment type="catalytic activity">
    <reaction evidence="3">
        <text>D-glyceraldehyde 3-phosphate + phosphate + NAD(+) = (2R)-3-phospho-glyceroyl phosphate + NADH + H(+)</text>
        <dbReference type="Rhea" id="RHEA:10300"/>
        <dbReference type="ChEBI" id="CHEBI:15378"/>
        <dbReference type="ChEBI" id="CHEBI:43474"/>
        <dbReference type="ChEBI" id="CHEBI:57540"/>
        <dbReference type="ChEBI" id="CHEBI:57604"/>
        <dbReference type="ChEBI" id="CHEBI:57945"/>
        <dbReference type="ChEBI" id="CHEBI:59776"/>
        <dbReference type="EC" id="1.2.1.12"/>
    </reaction>
</comment>
<dbReference type="InterPro" id="IPR020828">
    <property type="entry name" value="GlycerAld_3-P_DH_NAD(P)-bd"/>
</dbReference>
<evidence type="ECO:0000313" key="5">
    <source>
        <dbReference type="EMBL" id="MXQ79299.1"/>
    </source>
</evidence>
<evidence type="ECO:0000259" key="4">
    <source>
        <dbReference type="SMART" id="SM00846"/>
    </source>
</evidence>
<dbReference type="GO" id="GO:0051287">
    <property type="term" value="F:NAD binding"/>
    <property type="evidence" value="ECO:0007669"/>
    <property type="project" value="InterPro"/>
</dbReference>
<name>A0A6B0QNX9_9CETA</name>
<dbReference type="SUPFAM" id="SSF51735">
    <property type="entry name" value="NAD(P)-binding Rossmann-fold domains"/>
    <property type="match status" value="1"/>
</dbReference>
<dbReference type="PANTHER" id="PTHR10836:SF120">
    <property type="entry name" value="GLYCERALDEHYDE 3-PHOSPHATE DEHYDROGENASE CATALYTIC DOMAIN-CONTAINING PROTEIN-RELATED"/>
    <property type="match status" value="1"/>
</dbReference>
<dbReference type="GO" id="GO:0006096">
    <property type="term" value="P:glycolytic process"/>
    <property type="evidence" value="ECO:0007669"/>
    <property type="project" value="TreeGrafter"/>
</dbReference>
<comment type="similarity">
    <text evidence="1">Belongs to the glyceraldehyde-3-phosphate dehydrogenase family.</text>
</comment>
<dbReference type="Pfam" id="PF00044">
    <property type="entry name" value="Gp_dh_N"/>
    <property type="match status" value="1"/>
</dbReference>
<accession>A0A6B0QNX9</accession>
<evidence type="ECO:0000313" key="6">
    <source>
        <dbReference type="Proteomes" id="UP000322234"/>
    </source>
</evidence>
<protein>
    <recommendedName>
        <fullName evidence="4">Glyceraldehyde 3-phosphate dehydrogenase NAD(P) binding domain-containing protein</fullName>
    </recommendedName>
</protein>
<dbReference type="GO" id="GO:0005829">
    <property type="term" value="C:cytosol"/>
    <property type="evidence" value="ECO:0007669"/>
    <property type="project" value="TreeGrafter"/>
</dbReference>
<keyword evidence="6" id="KW-1185">Reference proteome</keyword>
<comment type="caution">
    <text evidence="5">The sequence shown here is derived from an EMBL/GenBank/DDBJ whole genome shotgun (WGS) entry which is preliminary data.</text>
</comment>
<dbReference type="Proteomes" id="UP000322234">
    <property type="component" value="Unassembled WGS sequence"/>
</dbReference>
<dbReference type="InterPro" id="IPR020831">
    <property type="entry name" value="GlycerAld/Erythrose_P_DH"/>
</dbReference>
<dbReference type="GO" id="GO:0004365">
    <property type="term" value="F:glyceraldehyde-3-phosphate dehydrogenase (NAD+) (phosphorylating) activity"/>
    <property type="evidence" value="ECO:0007669"/>
    <property type="project" value="UniProtKB-EC"/>
</dbReference>
<dbReference type="AlphaFoldDB" id="A0A6B0QNX9"/>
<proteinExistence type="inferred from homology"/>
<dbReference type="EMBL" id="VBQZ03000001">
    <property type="protein sequence ID" value="MXQ79299.1"/>
    <property type="molecule type" value="Genomic_DNA"/>
</dbReference>
<reference evidence="5" key="1">
    <citation type="submission" date="2019-10" db="EMBL/GenBank/DDBJ databases">
        <title>The sequence and de novo assembly of the wild yak genome.</title>
        <authorList>
            <person name="Liu Y."/>
        </authorList>
    </citation>
    <scope>NUCLEOTIDE SEQUENCE [LARGE SCALE GENOMIC DNA]</scope>
    <source>
        <strain evidence="5">WY2019</strain>
    </source>
</reference>
<sequence>MVAKVEQDKAFMVLELKNRSVCGVNVFSSMIDLTESRFTVEGRDLLNGGSERGLQSLELPRSGNGTHAFCQGELLPYFPEMNIADLSQYMNSFLTLELNANLDIIAISDPIIDLHYMVYVCQYDSIHGNFHGTIKAENGKLIINGKAITIFQE</sequence>
<evidence type="ECO:0000256" key="2">
    <source>
        <dbReference type="ARBA" id="ARBA00023002"/>
    </source>
</evidence>
<dbReference type="PANTHER" id="PTHR10836">
    <property type="entry name" value="GLYCERALDEHYDE 3-PHOSPHATE DEHYDROGENASE"/>
    <property type="match status" value="1"/>
</dbReference>